<feature type="signal peptide" evidence="3">
    <location>
        <begin position="1"/>
        <end position="21"/>
    </location>
</feature>
<evidence type="ECO:0000256" key="1">
    <source>
        <dbReference type="ARBA" id="ARBA00009169"/>
    </source>
</evidence>
<reference evidence="5" key="1">
    <citation type="submission" date="2018-11" db="EMBL/GenBank/DDBJ databases">
        <title>Venom-gland transcriptomics and venom proteomics of the Florida green centipede (Hemiscolopendra marginata) reveal sex-based variation in a centipede venom.</title>
        <authorList>
            <person name="Nystrom G.S."/>
            <person name="Ward M.J."/>
            <person name="Ellsworth S.A."/>
            <person name="Rokyta D.R."/>
        </authorList>
    </citation>
    <scope>NUCLEOTIDE SEQUENCE</scope>
    <source>
        <tissue evidence="5">Venom gland</tissue>
    </source>
</reference>
<dbReference type="InterPro" id="IPR014044">
    <property type="entry name" value="CAP_dom"/>
</dbReference>
<dbReference type="PROSITE" id="PS01009">
    <property type="entry name" value="CRISP_1"/>
    <property type="match status" value="1"/>
</dbReference>
<sequence>MKSNTWFIRVFLLLSCNLLLGDTCTVIETYIDDLTKAKILELHNKARAKVANGQQSGQPTASNMKELQWSNELAVAAQTWVEACNRNHPSQAERKTKKYSLYGQNYYWGFGSDSLIKHVGVAVKMWYDEVKFLNPNVVSSYDGNYELHGHYTAMIWGETEVMGCGYAKEAADNRVNIFCNYAPAEYFVGRAIYKTGPTASKCSNGQSTSYPGLCK</sequence>
<dbReference type="PANTHER" id="PTHR10334">
    <property type="entry name" value="CYSTEINE-RICH SECRETORY PROTEIN-RELATED"/>
    <property type="match status" value="1"/>
</dbReference>
<dbReference type="AlphaFoldDB" id="A0A646QD32"/>
<evidence type="ECO:0000256" key="3">
    <source>
        <dbReference type="SAM" id="SignalP"/>
    </source>
</evidence>
<feature type="domain" description="SCP" evidence="4">
    <location>
        <begin position="34"/>
        <end position="189"/>
    </location>
</feature>
<evidence type="ECO:0000313" key="5">
    <source>
        <dbReference type="EMBL" id="MUP40546.1"/>
    </source>
</evidence>
<dbReference type="CDD" id="cd05380">
    <property type="entry name" value="CAP_euk"/>
    <property type="match status" value="1"/>
</dbReference>
<comment type="similarity">
    <text evidence="1">Belongs to the CRISP family. Venom allergen 5-like subfamily.</text>
</comment>
<dbReference type="SUPFAM" id="SSF55797">
    <property type="entry name" value="PR-1-like"/>
    <property type="match status" value="1"/>
</dbReference>
<protein>
    <recommendedName>
        <fullName evidence="2">Cysteine-rich venom protein</fullName>
    </recommendedName>
</protein>
<keyword evidence="3" id="KW-0732">Signal</keyword>
<feature type="chain" id="PRO_5025010615" description="Cysteine-rich venom protein" evidence="3">
    <location>
        <begin position="22"/>
        <end position="215"/>
    </location>
</feature>
<dbReference type="InterPro" id="IPR035940">
    <property type="entry name" value="CAP_sf"/>
</dbReference>
<name>A0A646QD32_9MYRI</name>
<dbReference type="InterPro" id="IPR018244">
    <property type="entry name" value="Allrgn_V5/Tpx1_CS"/>
</dbReference>
<dbReference type="Gene3D" id="3.40.33.10">
    <property type="entry name" value="CAP"/>
    <property type="match status" value="1"/>
</dbReference>
<dbReference type="PRINTS" id="PR00837">
    <property type="entry name" value="V5TPXLIKE"/>
</dbReference>
<dbReference type="SMART" id="SM00198">
    <property type="entry name" value="SCP"/>
    <property type="match status" value="1"/>
</dbReference>
<dbReference type="InterPro" id="IPR001283">
    <property type="entry name" value="CRISP-related"/>
</dbReference>
<dbReference type="GO" id="GO:0005576">
    <property type="term" value="C:extracellular region"/>
    <property type="evidence" value="ECO:0007669"/>
    <property type="project" value="InterPro"/>
</dbReference>
<evidence type="ECO:0000256" key="2">
    <source>
        <dbReference type="ARBA" id="ARBA00032745"/>
    </source>
</evidence>
<accession>A0A646QD32</accession>
<dbReference type="EMBL" id="GHBY01000369">
    <property type="protein sequence ID" value="MUP40546.1"/>
    <property type="molecule type" value="Transcribed_RNA"/>
</dbReference>
<proteinExistence type="inferred from homology"/>
<dbReference type="Pfam" id="PF00188">
    <property type="entry name" value="CAP"/>
    <property type="match status" value="1"/>
</dbReference>
<evidence type="ECO:0000259" key="4">
    <source>
        <dbReference type="SMART" id="SM00198"/>
    </source>
</evidence>
<dbReference type="InterPro" id="IPR002413">
    <property type="entry name" value="V5_allergen-like"/>
</dbReference>
<dbReference type="PRINTS" id="PR00838">
    <property type="entry name" value="V5ALLERGEN"/>
</dbReference>
<organism evidence="5">
    <name type="scientific">Hemiscolopendra marginata</name>
    <dbReference type="NCBI Taxonomy" id="943146"/>
    <lineage>
        <taxon>Eukaryota</taxon>
        <taxon>Metazoa</taxon>
        <taxon>Ecdysozoa</taxon>
        <taxon>Arthropoda</taxon>
        <taxon>Myriapoda</taxon>
        <taxon>Chilopoda</taxon>
        <taxon>Pleurostigmophora</taxon>
        <taxon>Scolopendromorpha</taxon>
        <taxon>Scolopendridae</taxon>
        <taxon>Hemiscolopendra</taxon>
    </lineage>
</organism>